<name>A0A167PH89_9HYPO</name>
<dbReference type="Gene3D" id="1.10.510.10">
    <property type="entry name" value="Transferase(Phosphotransferase) domain 1"/>
    <property type="match status" value="1"/>
</dbReference>
<keyword evidence="7" id="KW-1185">Reference proteome</keyword>
<dbReference type="Gene3D" id="3.30.200.20">
    <property type="entry name" value="Phosphorylase Kinase, domain 1"/>
    <property type="match status" value="1"/>
</dbReference>
<evidence type="ECO:0000256" key="4">
    <source>
        <dbReference type="SAM" id="MobiDB-lite"/>
    </source>
</evidence>
<dbReference type="SUPFAM" id="SSF56112">
    <property type="entry name" value="Protein kinase-like (PK-like)"/>
    <property type="match status" value="1"/>
</dbReference>
<dbReference type="InterPro" id="IPR017441">
    <property type="entry name" value="Protein_kinase_ATP_BS"/>
</dbReference>
<evidence type="ECO:0000256" key="1">
    <source>
        <dbReference type="ARBA" id="ARBA00022741"/>
    </source>
</evidence>
<dbReference type="AlphaFoldDB" id="A0A167PH89"/>
<feature type="binding site" evidence="3">
    <location>
        <position position="127"/>
    </location>
    <ligand>
        <name>ATP</name>
        <dbReference type="ChEBI" id="CHEBI:30616"/>
    </ligand>
</feature>
<dbReference type="PANTHER" id="PTHR24346">
    <property type="entry name" value="MAP/MICROTUBULE AFFINITY-REGULATING KINASE"/>
    <property type="match status" value="1"/>
</dbReference>
<dbReference type="FunFam" id="1.10.510.10:FF:000995">
    <property type="entry name" value="BcCMK3, calcium/calmodulin-dependent protein kinase"/>
    <property type="match status" value="1"/>
</dbReference>
<keyword evidence="2 3" id="KW-0067">ATP-binding</keyword>
<dbReference type="SMART" id="SM00220">
    <property type="entry name" value="S_TKc"/>
    <property type="match status" value="1"/>
</dbReference>
<feature type="region of interest" description="Disordered" evidence="4">
    <location>
        <begin position="617"/>
        <end position="667"/>
    </location>
</feature>
<dbReference type="FunFam" id="3.30.200.20:FF:000447">
    <property type="entry name" value="Calcium/calmodulin dependent protein kinase"/>
    <property type="match status" value="1"/>
</dbReference>
<feature type="domain" description="Protein kinase" evidence="5">
    <location>
        <begin position="99"/>
        <end position="399"/>
    </location>
</feature>
<protein>
    <submittedName>
        <fullName evidence="6">Calcium calmodulin-dependent protein kinase</fullName>
    </submittedName>
</protein>
<dbReference type="CDD" id="cd14008">
    <property type="entry name" value="STKc_LKB1_CaMKK"/>
    <property type="match status" value="1"/>
</dbReference>
<dbReference type="PANTHER" id="PTHR24346:SF77">
    <property type="entry name" value="SERINE THREONINE PROTEIN KINASE"/>
    <property type="match status" value="1"/>
</dbReference>
<accession>A0A167PH89</accession>
<dbReference type="STRING" id="1081102.A0A167PH89"/>
<keyword evidence="1 3" id="KW-0547">Nucleotide-binding</keyword>
<keyword evidence="6" id="KW-0418">Kinase</keyword>
<dbReference type="PROSITE" id="PS00107">
    <property type="entry name" value="PROTEIN_KINASE_ATP"/>
    <property type="match status" value="1"/>
</dbReference>
<dbReference type="InterPro" id="IPR008271">
    <property type="entry name" value="Ser/Thr_kinase_AS"/>
</dbReference>
<feature type="compositionally biased region" description="Acidic residues" evidence="4">
    <location>
        <begin position="566"/>
        <end position="575"/>
    </location>
</feature>
<dbReference type="Proteomes" id="UP000076874">
    <property type="component" value="Unassembled WGS sequence"/>
</dbReference>
<evidence type="ECO:0000313" key="7">
    <source>
        <dbReference type="Proteomes" id="UP000076874"/>
    </source>
</evidence>
<dbReference type="GO" id="GO:0004674">
    <property type="term" value="F:protein serine/threonine kinase activity"/>
    <property type="evidence" value="ECO:0007669"/>
    <property type="project" value="TreeGrafter"/>
</dbReference>
<gene>
    <name evidence="6" type="ORF">SPI_07660</name>
</gene>
<feature type="compositionally biased region" description="Pro residues" evidence="4">
    <location>
        <begin position="1"/>
        <end position="13"/>
    </location>
</feature>
<dbReference type="EMBL" id="AZHD01000016">
    <property type="protein sequence ID" value="OAA56653.1"/>
    <property type="molecule type" value="Genomic_DNA"/>
</dbReference>
<keyword evidence="6" id="KW-0808">Transferase</keyword>
<dbReference type="GO" id="GO:0035556">
    <property type="term" value="P:intracellular signal transduction"/>
    <property type="evidence" value="ECO:0007669"/>
    <property type="project" value="TreeGrafter"/>
</dbReference>
<feature type="region of interest" description="Disordered" evidence="4">
    <location>
        <begin position="1"/>
        <end position="46"/>
    </location>
</feature>
<evidence type="ECO:0000256" key="2">
    <source>
        <dbReference type="ARBA" id="ARBA00022840"/>
    </source>
</evidence>
<reference evidence="6 7" key="1">
    <citation type="journal article" date="2016" name="Genome Biol. Evol.">
        <title>Divergent and convergent evolution of fungal pathogenicity.</title>
        <authorList>
            <person name="Shang Y."/>
            <person name="Xiao G."/>
            <person name="Zheng P."/>
            <person name="Cen K."/>
            <person name="Zhan S."/>
            <person name="Wang C."/>
        </authorList>
    </citation>
    <scope>NUCLEOTIDE SEQUENCE [LARGE SCALE GENOMIC DNA]</scope>
    <source>
        <strain evidence="6 7">RCEF 264</strain>
    </source>
</reference>
<dbReference type="InterPro" id="IPR000719">
    <property type="entry name" value="Prot_kinase_dom"/>
</dbReference>
<dbReference type="GO" id="GO:0005524">
    <property type="term" value="F:ATP binding"/>
    <property type="evidence" value="ECO:0007669"/>
    <property type="project" value="UniProtKB-UniRule"/>
</dbReference>
<dbReference type="OrthoDB" id="68483at2759"/>
<dbReference type="GO" id="GO:0005737">
    <property type="term" value="C:cytoplasm"/>
    <property type="evidence" value="ECO:0007669"/>
    <property type="project" value="TreeGrafter"/>
</dbReference>
<sequence>MQPVSPVSPPPPTLGEAPFAAVDPAAGPSAASASPPADHGNNAGFLSAPVLPAYRSPLRQHRRTPSQHREVKTQETLDAVSEYAENEEDGLSHHKINQYTIKTMIGRGSYGAVHLATDQYGQEYAIKEFSKARLRKRARSIIMKKGPFRAGPFPGGGWPGGPLGPSARLDGQVQAEANDSLYLIREEIAIMKKLNHPNLVQLIEVLDDPEQDSLYMVLEMCKKGVVMDVDLGKTATPYDAETCRCWFRDLILGIEYLHAQNIIHRDIKPDNLLLTEDDVLKIGDFGVSEIFEKSEGMRTSKTAGSPAFLPPELCVSHHGDVSGAACDIWSMGVTLYCLRYGRIPFEHPSIFEIFEAINHAEVQLPDHEDEDFADLMHKLLEKDPNKRIIMAEIREHSWVTLSGKDPLLSVDENCANPIEPPNALELNHAFTRKMGNLLVVAKAISKFKGLLHTEDARLDAKGDAVMRFAAEPTPSATAPPKPSDAAVTTEEEVARLVEERRNNIRKASLHTEMMLKATAADVVNADVSAAANTGSTDAQKGEAKGGAAFRPTLLLGIGTGGRDDSGFDAEEEQESADGVVSESPTAADFDIYGHAFQSEIKRIRSHRNHRTVYRNNLLEREGRDTAAQEDQRRPGNTADVPNEQAPAGPTGLWTKDMSADLAASRTR</sequence>
<dbReference type="InterPro" id="IPR011009">
    <property type="entry name" value="Kinase-like_dom_sf"/>
</dbReference>
<evidence type="ECO:0000313" key="6">
    <source>
        <dbReference type="EMBL" id="OAA56653.1"/>
    </source>
</evidence>
<feature type="compositionally biased region" description="Basic and acidic residues" evidence="4">
    <location>
        <begin position="617"/>
        <end position="633"/>
    </location>
</feature>
<feature type="region of interest" description="Disordered" evidence="4">
    <location>
        <begin position="560"/>
        <end position="582"/>
    </location>
</feature>
<proteinExistence type="predicted"/>
<dbReference type="Pfam" id="PF00069">
    <property type="entry name" value="Pkinase"/>
    <property type="match status" value="1"/>
</dbReference>
<evidence type="ECO:0000259" key="5">
    <source>
        <dbReference type="PROSITE" id="PS50011"/>
    </source>
</evidence>
<comment type="caution">
    <text evidence="6">The sequence shown here is derived from an EMBL/GenBank/DDBJ whole genome shotgun (WGS) entry which is preliminary data.</text>
</comment>
<dbReference type="PROSITE" id="PS50011">
    <property type="entry name" value="PROTEIN_KINASE_DOM"/>
    <property type="match status" value="1"/>
</dbReference>
<organism evidence="6 7">
    <name type="scientific">Niveomyces insectorum RCEF 264</name>
    <dbReference type="NCBI Taxonomy" id="1081102"/>
    <lineage>
        <taxon>Eukaryota</taxon>
        <taxon>Fungi</taxon>
        <taxon>Dikarya</taxon>
        <taxon>Ascomycota</taxon>
        <taxon>Pezizomycotina</taxon>
        <taxon>Sordariomycetes</taxon>
        <taxon>Hypocreomycetidae</taxon>
        <taxon>Hypocreales</taxon>
        <taxon>Cordycipitaceae</taxon>
        <taxon>Niveomyces</taxon>
    </lineage>
</organism>
<evidence type="ECO:0000256" key="3">
    <source>
        <dbReference type="PROSITE-ProRule" id="PRU10141"/>
    </source>
</evidence>
<feature type="compositionally biased region" description="Low complexity" evidence="4">
    <location>
        <begin position="20"/>
        <end position="37"/>
    </location>
</feature>
<dbReference type="PROSITE" id="PS00108">
    <property type="entry name" value="PROTEIN_KINASE_ST"/>
    <property type="match status" value="1"/>
</dbReference>